<keyword evidence="6" id="KW-0997">Cell inner membrane</keyword>
<feature type="transmembrane region" description="Helical" evidence="12">
    <location>
        <begin position="425"/>
        <end position="447"/>
    </location>
</feature>
<evidence type="ECO:0000256" key="8">
    <source>
        <dbReference type="ARBA" id="ARBA00022679"/>
    </source>
</evidence>
<dbReference type="Gene3D" id="3.90.550.10">
    <property type="entry name" value="Spore Coat Polysaccharide Biosynthesis Protein SpsA, Chain A"/>
    <property type="match status" value="1"/>
</dbReference>
<feature type="transmembrane region" description="Helical" evidence="12">
    <location>
        <begin position="492"/>
        <end position="512"/>
    </location>
</feature>
<evidence type="ECO:0000256" key="3">
    <source>
        <dbReference type="ARBA" id="ARBA00009337"/>
    </source>
</evidence>
<protein>
    <recommendedName>
        <fullName evidence="4">Glucans biosynthesis glucosyltransferase H</fullName>
    </recommendedName>
</protein>
<dbReference type="AlphaFoldDB" id="A0A858RMK8"/>
<evidence type="ECO:0000256" key="4">
    <source>
        <dbReference type="ARBA" id="ARBA00020585"/>
    </source>
</evidence>
<feature type="transmembrane region" description="Helical" evidence="12">
    <location>
        <begin position="56"/>
        <end position="79"/>
    </location>
</feature>
<evidence type="ECO:0000256" key="12">
    <source>
        <dbReference type="SAM" id="Phobius"/>
    </source>
</evidence>
<evidence type="ECO:0000256" key="2">
    <source>
        <dbReference type="ARBA" id="ARBA00005001"/>
    </source>
</evidence>
<gene>
    <name evidence="14" type="primary">mdoH</name>
    <name evidence="14" type="ORF">HHL09_23570</name>
</gene>
<keyword evidence="9 12" id="KW-0812">Transmembrane</keyword>
<feature type="domain" description="Glycosyltransferase 2-like" evidence="13">
    <location>
        <begin position="209"/>
        <end position="404"/>
    </location>
</feature>
<reference evidence="14 15" key="1">
    <citation type="submission" date="2020-04" db="EMBL/GenBank/DDBJ databases">
        <title>Luteolibacter sp. G-1-1-1 isolated from soil.</title>
        <authorList>
            <person name="Dahal R.H."/>
        </authorList>
    </citation>
    <scope>NUCLEOTIDE SEQUENCE [LARGE SCALE GENOMIC DNA]</scope>
    <source>
        <strain evidence="14 15">G-1-1-1</strain>
    </source>
</reference>
<keyword evidence="10 12" id="KW-1133">Transmembrane helix</keyword>
<sequence>MDDLPTDDRKSVRPFFSPFLAKLRRLVFFGSVVLVNLIACYWLYDLFTRLGMHRAHVLLLAVFFILNGLLVLGSFHAIFGAWDILWGKKQAVRITKLAEKAGDGPLAKRYVVVMPVYNEDCNRFCARIEAIYRSIEATGHIESFDFFILSDTRDLDLWVLEETAWTNLCRKLNAFGRIYYRRRKKNSNRKAGNIGDFVRTWGGGYEAMVVLDADSLMDGGDILKMTRVMEAYPNLGILQTPPKLIRGSSVFTRLQQFAMRLYGPLFIRGLNWWQLGGGSYWGHNALIRVKPFSEFCELPDLPGREPFGGKILSHDFVEAALMVSQGWEVWLAWDIEGTYEEAPPTLIDHLKRDRRWCQGNLQHLWLIFARKLPLTVRAHLFMGIMAYLGSPLWFLFLILGTWVAWDREASGLSNLPYDGTLVDRYLHIDGVTQSLILTGFIFSLLFLPKILAMIGSILNPRVRRSFGGFFPLVTGVFMETILSMLLAPAVMVAHTLMVSSIVLGYAVGWGGQNREADGTAWSEALSVHAVPTILGIAWAVLAWNISPTFAAWMSPILLGLILCIPVSVWTSRARYGKALAKSKILAIPEELNPPEVMKLADLATASIDPALDATQQGRHGVIAAVVDPYVNGVHVSLLEPAELNETEEALIERCLTLGPGAMSKDEMIELMYLAPGMLALHRAVWLRPAEGIHSTWTQAVESYRRRIDTGSLDDIT</sequence>
<dbReference type="NCBIfam" id="NF003958">
    <property type="entry name" value="PRK05454.2-1"/>
    <property type="match status" value="1"/>
</dbReference>
<dbReference type="Proteomes" id="UP000501812">
    <property type="component" value="Chromosome"/>
</dbReference>
<dbReference type="InterPro" id="IPR001173">
    <property type="entry name" value="Glyco_trans_2-like"/>
</dbReference>
<feature type="transmembrane region" description="Helical" evidence="12">
    <location>
        <begin position="26"/>
        <end position="44"/>
    </location>
</feature>
<keyword evidence="5" id="KW-1003">Cell membrane</keyword>
<dbReference type="NCBIfam" id="NF003962">
    <property type="entry name" value="PRK05454.2-5"/>
    <property type="match status" value="1"/>
</dbReference>
<keyword evidence="8 14" id="KW-0808">Transferase</keyword>
<evidence type="ECO:0000256" key="11">
    <source>
        <dbReference type="ARBA" id="ARBA00023136"/>
    </source>
</evidence>
<organism evidence="14 15">
    <name type="scientific">Luteolibacter luteus</name>
    <dbReference type="NCBI Taxonomy" id="2728835"/>
    <lineage>
        <taxon>Bacteria</taxon>
        <taxon>Pseudomonadati</taxon>
        <taxon>Verrucomicrobiota</taxon>
        <taxon>Verrucomicrobiia</taxon>
        <taxon>Verrucomicrobiales</taxon>
        <taxon>Verrucomicrobiaceae</taxon>
        <taxon>Luteolibacter</taxon>
    </lineage>
</organism>
<comment type="subcellular location">
    <subcellularLocation>
        <location evidence="1">Cell inner membrane</location>
        <topology evidence="1">Multi-pass membrane protein</topology>
    </subcellularLocation>
</comment>
<feature type="transmembrane region" description="Helical" evidence="12">
    <location>
        <begin position="524"/>
        <end position="543"/>
    </location>
</feature>
<evidence type="ECO:0000256" key="1">
    <source>
        <dbReference type="ARBA" id="ARBA00004429"/>
    </source>
</evidence>
<dbReference type="EMBL" id="CP051774">
    <property type="protein sequence ID" value="QJE98636.1"/>
    <property type="molecule type" value="Genomic_DNA"/>
</dbReference>
<proteinExistence type="inferred from homology"/>
<feature type="transmembrane region" description="Helical" evidence="12">
    <location>
        <begin position="468"/>
        <end position="486"/>
    </location>
</feature>
<dbReference type="GO" id="GO:0005886">
    <property type="term" value="C:plasma membrane"/>
    <property type="evidence" value="ECO:0007669"/>
    <property type="project" value="UniProtKB-SubCell"/>
</dbReference>
<comment type="pathway">
    <text evidence="2">Glycan metabolism; osmoregulated periplasmic glucan (OPG) biosynthesis.</text>
</comment>
<comment type="similarity">
    <text evidence="3">Belongs to the glycosyltransferase 2 family. OpgH subfamily.</text>
</comment>
<accession>A0A858RMK8</accession>
<dbReference type="PANTHER" id="PTHR43867">
    <property type="entry name" value="CELLULOSE SYNTHASE CATALYTIC SUBUNIT A [UDP-FORMING]"/>
    <property type="match status" value="1"/>
</dbReference>
<evidence type="ECO:0000256" key="7">
    <source>
        <dbReference type="ARBA" id="ARBA00022676"/>
    </source>
</evidence>
<evidence type="ECO:0000256" key="5">
    <source>
        <dbReference type="ARBA" id="ARBA00022475"/>
    </source>
</evidence>
<keyword evidence="11 12" id="KW-0472">Membrane</keyword>
<keyword evidence="7" id="KW-0328">Glycosyltransferase</keyword>
<dbReference type="InterPro" id="IPR029044">
    <property type="entry name" value="Nucleotide-diphossugar_trans"/>
</dbReference>
<dbReference type="PANTHER" id="PTHR43867:SF5">
    <property type="entry name" value="GLUCANS BIOSYNTHESIS GLUCOSYLTRANSFERASE H"/>
    <property type="match status" value="1"/>
</dbReference>
<keyword evidence="15" id="KW-1185">Reference proteome</keyword>
<evidence type="ECO:0000313" key="15">
    <source>
        <dbReference type="Proteomes" id="UP000501812"/>
    </source>
</evidence>
<dbReference type="InterPro" id="IPR050321">
    <property type="entry name" value="Glycosyltr_2/OpgH_subfam"/>
</dbReference>
<feature type="transmembrane region" description="Helical" evidence="12">
    <location>
        <begin position="380"/>
        <end position="405"/>
    </location>
</feature>
<dbReference type="RefSeq" id="WP_169457123.1">
    <property type="nucleotide sequence ID" value="NZ_CP051774.1"/>
</dbReference>
<evidence type="ECO:0000313" key="14">
    <source>
        <dbReference type="EMBL" id="QJE98636.1"/>
    </source>
</evidence>
<dbReference type="SUPFAM" id="SSF53448">
    <property type="entry name" value="Nucleotide-diphospho-sugar transferases"/>
    <property type="match status" value="1"/>
</dbReference>
<evidence type="ECO:0000259" key="13">
    <source>
        <dbReference type="Pfam" id="PF13632"/>
    </source>
</evidence>
<dbReference type="KEGG" id="luo:HHL09_23570"/>
<feature type="transmembrane region" description="Helical" evidence="12">
    <location>
        <begin position="549"/>
        <end position="569"/>
    </location>
</feature>
<evidence type="ECO:0000256" key="9">
    <source>
        <dbReference type="ARBA" id="ARBA00022692"/>
    </source>
</evidence>
<dbReference type="Pfam" id="PF13632">
    <property type="entry name" value="Glyco_trans_2_3"/>
    <property type="match status" value="1"/>
</dbReference>
<dbReference type="GO" id="GO:0016758">
    <property type="term" value="F:hexosyltransferase activity"/>
    <property type="evidence" value="ECO:0007669"/>
    <property type="project" value="TreeGrafter"/>
</dbReference>
<evidence type="ECO:0000256" key="10">
    <source>
        <dbReference type="ARBA" id="ARBA00022989"/>
    </source>
</evidence>
<name>A0A858RMK8_9BACT</name>
<evidence type="ECO:0000256" key="6">
    <source>
        <dbReference type="ARBA" id="ARBA00022519"/>
    </source>
</evidence>
<dbReference type="CDD" id="cd04191">
    <property type="entry name" value="Glucan_BSP_MdoH"/>
    <property type="match status" value="1"/>
</dbReference>